<evidence type="ECO:0000259" key="16">
    <source>
        <dbReference type="Pfam" id="PF12774"/>
    </source>
</evidence>
<dbReference type="FunFam" id="3.20.180.20:FF:000003">
    <property type="entry name" value="Dynein heavy chain 12, axonemal"/>
    <property type="match status" value="1"/>
</dbReference>
<dbReference type="Gene3D" id="1.20.920.30">
    <property type="match status" value="1"/>
</dbReference>
<evidence type="ECO:0000259" key="14">
    <source>
        <dbReference type="Pfam" id="PF03028"/>
    </source>
</evidence>
<dbReference type="FunFam" id="1.20.920.30:FF:000002">
    <property type="entry name" value="Dynein axonemal heavy chain 3"/>
    <property type="match status" value="1"/>
</dbReference>
<organism evidence="24 25">
    <name type="scientific">Caligus rogercresseyi</name>
    <name type="common">Sea louse</name>
    <dbReference type="NCBI Taxonomy" id="217165"/>
    <lineage>
        <taxon>Eukaryota</taxon>
        <taxon>Metazoa</taxon>
        <taxon>Ecdysozoa</taxon>
        <taxon>Arthropoda</taxon>
        <taxon>Crustacea</taxon>
        <taxon>Multicrustacea</taxon>
        <taxon>Hexanauplia</taxon>
        <taxon>Copepoda</taxon>
        <taxon>Siphonostomatoida</taxon>
        <taxon>Caligidae</taxon>
        <taxon>Caligus</taxon>
    </lineage>
</organism>
<dbReference type="InterPro" id="IPR024317">
    <property type="entry name" value="Dynein_heavy_chain_D4_dom"/>
</dbReference>
<evidence type="ECO:0000256" key="10">
    <source>
        <dbReference type="ARBA" id="ARBA00023175"/>
    </source>
</evidence>
<feature type="domain" description="Dynein heavy chain hydrolytic ATP-binding dynein motor region" evidence="16">
    <location>
        <begin position="755"/>
        <end position="1081"/>
    </location>
</feature>
<dbReference type="GO" id="GO:0005874">
    <property type="term" value="C:microtubule"/>
    <property type="evidence" value="ECO:0007669"/>
    <property type="project" value="UniProtKB-KW"/>
</dbReference>
<dbReference type="Pfam" id="PF18198">
    <property type="entry name" value="AAA_lid_11"/>
    <property type="match status" value="1"/>
</dbReference>
<dbReference type="InterPro" id="IPR027417">
    <property type="entry name" value="P-loop_NTPase"/>
</dbReference>
<dbReference type="Gene3D" id="3.20.180.20">
    <property type="entry name" value="Dynein heavy chain, N-terminal domain 2"/>
    <property type="match status" value="1"/>
</dbReference>
<accession>A0A7T8KBP7</accession>
<dbReference type="Gene3D" id="1.10.472.130">
    <property type="match status" value="1"/>
</dbReference>
<evidence type="ECO:0000313" key="24">
    <source>
        <dbReference type="EMBL" id="QQP52952.1"/>
    </source>
</evidence>
<dbReference type="Pfam" id="PF12777">
    <property type="entry name" value="MT"/>
    <property type="match status" value="1"/>
</dbReference>
<dbReference type="InterPro" id="IPR041228">
    <property type="entry name" value="Dynein_C"/>
</dbReference>
<evidence type="ECO:0000259" key="21">
    <source>
        <dbReference type="Pfam" id="PF17857"/>
    </source>
</evidence>
<keyword evidence="9" id="KW-0969">Cilium</keyword>
<dbReference type="GO" id="GO:0008569">
    <property type="term" value="F:minus-end-directed microtubule motor activity"/>
    <property type="evidence" value="ECO:0007669"/>
    <property type="project" value="InterPro"/>
</dbReference>
<dbReference type="InterPro" id="IPR024743">
    <property type="entry name" value="Dynein_HC_stalk"/>
</dbReference>
<keyword evidence="7" id="KW-0243">Dynein</keyword>
<dbReference type="InterPro" id="IPR041658">
    <property type="entry name" value="AAA_lid_11"/>
</dbReference>
<evidence type="ECO:0000256" key="1">
    <source>
        <dbReference type="ARBA" id="ARBA00004430"/>
    </source>
</evidence>
<dbReference type="Gene3D" id="1.10.8.1220">
    <property type="match status" value="1"/>
</dbReference>
<dbReference type="FunFam" id="1.10.287.2620:FF:000002">
    <property type="entry name" value="Dynein heavy chain 2, axonemal"/>
    <property type="match status" value="1"/>
</dbReference>
<dbReference type="GO" id="GO:0005930">
    <property type="term" value="C:axoneme"/>
    <property type="evidence" value="ECO:0007669"/>
    <property type="project" value="UniProtKB-SubCell"/>
</dbReference>
<dbReference type="SUPFAM" id="SSF52540">
    <property type="entry name" value="P-loop containing nucleoside triphosphate hydrolases"/>
    <property type="match status" value="4"/>
</dbReference>
<evidence type="ECO:0000256" key="13">
    <source>
        <dbReference type="SAM" id="Coils"/>
    </source>
</evidence>
<feature type="domain" description="Dynein heavy chain linker" evidence="15">
    <location>
        <begin position="223"/>
        <end position="623"/>
    </location>
</feature>
<feature type="domain" description="Dynein heavy chain region D6 P-loop" evidence="14">
    <location>
        <begin position="2805"/>
        <end position="2846"/>
    </location>
</feature>
<dbReference type="Gene3D" id="3.10.490.20">
    <property type="match status" value="1"/>
</dbReference>
<protein>
    <recommendedName>
        <fullName evidence="26">Dynein heavy chain 7, axonemal</fullName>
    </recommendedName>
</protein>
<keyword evidence="10" id="KW-0505">Motor protein</keyword>
<proteinExistence type="inferred from homology"/>
<evidence type="ECO:0000259" key="17">
    <source>
        <dbReference type="Pfam" id="PF12777"/>
    </source>
</evidence>
<keyword evidence="8 13" id="KW-0175">Coiled coil</keyword>
<keyword evidence="6" id="KW-0067">ATP-binding</keyword>
<keyword evidence="3" id="KW-0963">Cytoplasm</keyword>
<evidence type="ECO:0000256" key="12">
    <source>
        <dbReference type="ARBA" id="ARBA00023273"/>
    </source>
</evidence>
<dbReference type="Proteomes" id="UP000595437">
    <property type="component" value="Chromosome 3"/>
</dbReference>
<feature type="domain" description="Dynein heavy chain AAA module D4" evidence="18">
    <location>
        <begin position="1741"/>
        <end position="2001"/>
    </location>
</feature>
<evidence type="ECO:0000256" key="11">
    <source>
        <dbReference type="ARBA" id="ARBA00023212"/>
    </source>
</evidence>
<dbReference type="Pfam" id="PF18199">
    <property type="entry name" value="Dynein_C"/>
    <property type="match status" value="1"/>
</dbReference>
<evidence type="ECO:0000259" key="18">
    <source>
        <dbReference type="Pfam" id="PF12780"/>
    </source>
</evidence>
<dbReference type="Gene3D" id="1.20.1270.280">
    <property type="match status" value="1"/>
</dbReference>
<dbReference type="GO" id="GO:0007018">
    <property type="term" value="P:microtubule-based movement"/>
    <property type="evidence" value="ECO:0007669"/>
    <property type="project" value="InterPro"/>
</dbReference>
<dbReference type="PANTHER" id="PTHR45703:SF1">
    <property type="entry name" value="DYNEINS HEAVY CHAIN"/>
    <property type="match status" value="1"/>
</dbReference>
<dbReference type="EMBL" id="CP045892">
    <property type="protein sequence ID" value="QQP52952.1"/>
    <property type="molecule type" value="Genomic_DNA"/>
</dbReference>
<evidence type="ECO:0000256" key="7">
    <source>
        <dbReference type="ARBA" id="ARBA00023017"/>
    </source>
</evidence>
<evidence type="ECO:0008006" key="26">
    <source>
        <dbReference type="Google" id="ProtNLM"/>
    </source>
</evidence>
<evidence type="ECO:0000256" key="2">
    <source>
        <dbReference type="ARBA" id="ARBA00008887"/>
    </source>
</evidence>
<dbReference type="InterPro" id="IPR042219">
    <property type="entry name" value="AAA_lid_11_sf"/>
</dbReference>
<dbReference type="Pfam" id="PF17857">
    <property type="entry name" value="AAA_lid_1"/>
    <property type="match status" value="1"/>
</dbReference>
<keyword evidence="4" id="KW-0493">Microtubule</keyword>
<dbReference type="Gene3D" id="1.20.58.1120">
    <property type="match status" value="1"/>
</dbReference>
<dbReference type="Gene3D" id="1.20.140.100">
    <property type="entry name" value="Dynein heavy chain, N-terminal domain 2"/>
    <property type="match status" value="1"/>
</dbReference>
<dbReference type="InterPro" id="IPR042228">
    <property type="entry name" value="Dynein_linker_3"/>
</dbReference>
<dbReference type="InterPro" id="IPR026983">
    <property type="entry name" value="DHC"/>
</dbReference>
<keyword evidence="12" id="KW-0966">Cell projection</keyword>
<dbReference type="PANTHER" id="PTHR45703">
    <property type="entry name" value="DYNEIN HEAVY CHAIN"/>
    <property type="match status" value="1"/>
</dbReference>
<feature type="domain" description="Dynein heavy chain AAA 5 extension" evidence="20">
    <location>
        <begin position="1232"/>
        <end position="1360"/>
    </location>
</feature>
<keyword evidence="5" id="KW-0547">Nucleotide-binding</keyword>
<feature type="domain" description="Dynein heavy chain coiled coil stalk" evidence="17">
    <location>
        <begin position="2017"/>
        <end position="2324"/>
    </location>
</feature>
<evidence type="ECO:0000259" key="20">
    <source>
        <dbReference type="Pfam" id="PF17852"/>
    </source>
</evidence>
<dbReference type="Gene3D" id="1.10.287.2620">
    <property type="match status" value="1"/>
</dbReference>
<keyword evidence="25" id="KW-1185">Reference proteome</keyword>
<dbReference type="Pfam" id="PF12780">
    <property type="entry name" value="AAA_8"/>
    <property type="match status" value="1"/>
</dbReference>
<dbReference type="Gene3D" id="1.10.8.720">
    <property type="entry name" value="Region D6 of dynein motor"/>
    <property type="match status" value="1"/>
</dbReference>
<evidence type="ECO:0000313" key="25">
    <source>
        <dbReference type="Proteomes" id="UP000595437"/>
    </source>
</evidence>
<dbReference type="InterPro" id="IPR041466">
    <property type="entry name" value="Dynein_AAA5_ext"/>
</dbReference>
<sequence length="3349" mass="383507">KTLNETIPPVISLGMFELHCEDLIASIYRKITVLKDVILKKMSKDHQDQNNSLCKRYEEISKTALTAPNNTEELVTLKAQVDHIKSVIMLEMEKCLNEAAQRLIFLSDYMQFTTAEMKSNTRTFQWQAGMPKVFEEHEEIMGGKTCEYQKALKLRRERFIDELESANQLVDDFFSYGDVNELAKYMKKALGLSEKLRLFKEKTDKFNMEEKAFDWELTHYPLLQATMDKLNPFYRLYETSMEFMNKQKTWYECPMGTHDPADIEREVESSWKLVSQLETEFSDIPAAKDLVVNVCEKISEFKDKMPIIKTLGNLGFRDRHWEIVSNTVGFPVSGGSNLFEVLDMGLDEFVHKFGKISDAATKEFNLEKSMKKMVEEWSDMEFSIIPYGDTFTLSSTDGIQVLLDDHIVKTQTMRGSPYIKPFEEQIGKWEDRLLVLQEIMDEWLKVQGIWLYLEPIFSYPDIMAQMPEEGRRFTTVDKNWRDIMKAATLDKHVLVVVEIDRILEKLKKSNELLDLIGKGLNDYLERKRLCFPRFFFLSNSELLEILSETKDPTRVKPHLKKCFEGIASLDFDSDLEVTTIKSEFGEFIPLIKAISTIKARGQVDKWLVELEIQMKESLKAEMIKAVNNYTVENIVAHLDEFPSQGLSVANYVLWTAGVHKAISNNSLKDLYAQNEDFIGKLASIILSHGNTDTKSSNKENILKNILLTQGYFRGILEDVIENDGGSEDFSWLSRLRYYFINNDIELQMGYSKIKYGYEYLSKHSKLVMIPLTEKCYRILLMALDLHQGGIVSGETATGKTETVKDLARAVAKQCVGFNCSEDIHYKAFAKFLKGLASCGAWSCFDEFDRIQTQVLSVMAQQIRTIQRSIHLNQTAIHFEGLDIKINPQCAIFVTTNSLSSSDTSIPHNVRSLFRPIAMASPDGALIAELTLLSQGFKETKTVSKKIASMVELCDGLLSSQPHYEFGLRSFISILRSAGALKKLNPNEDENAIICKAIHTVKYCELLPQDQEIFKSILSHLFGIYPSDPIPDDVLKKAIIKQCEDQNLESTPYFLSKVQQLYDMMDLSDGVMLLGGSFAGKTEACQVLAKSLASVTGKSPTTVVVNPKAIQIDQMYGYFDNDEWVDGILAKYFRQFAALPLNERKWLVFDGPIDSSWIENMNTVLDENKKLCLMSGEMIRLPPNTNLIFEAQDVETAAPATISRCGVLYMDPQVLDWNLIVKNWIMKFPSFITDNVKPSLKIARRHSNIKTLDHHLIQSLINIFDCYLNPLIENSSLKGKSDNELIPMFEGMFYFSTIWSIGGICHEEGKKTFDSHLIENGGSLNANAGWEPSFPIPKEDSKSVFDYKLIIGTKPEWQRWELEASNTSLPRDIYACQLIISTCETVKYNHLMNLLVDNSKPFIFIGASGTGKSSYIKNMLHHRLDPDRFSHTELYFTSVSSPTVTQSLIMSKLDKRRKGVYGPALGKKFLVFVDDINSPSVDEVGSQPPIELLRQLIDRKVWYDLKELSPIKLVDMVILGAMRVPVGGVQGLPSRFFRHFNTIHVNLFSDETIRSIFSRIVLWHLDTKGFSKEFDPCINQLINATLGVHKFVIKELLPTLKDSHYLFSLKEFSRVICGVLLSVPETMTDLSSMKRLWVHEILRVYYDRIVQEEDRELFLGCVRNETNRNLKVEFDDLFHELKPSGSSQIMEKDLRKLMFCDFGDSKNYEEDKFYKPVDDIQQIREVSEGLLQKYNQVSRKPMDLVLFDFAIEHLCRISRVMKQPESHMILIGLGGSGRQSLSRLAAHISGYEFHQIELGKDDELPKWKSELKSVLKKTSLSIEPSVLFLYDSQIVMDEYLEDINNILLSGEVPNIFSLDEKLEIVENMKTLEKQMDKSCHTNGSLPALFSLFVKRIKENMHIIFAMSPTSKSFRRNLVSFPALMDRCTINWFHQWPNDALNFVSNKCLMDIDFRPGEMTSCVSLCEFFHNSTIRLSRKMAGKIFNYVTPASYLELNMLFKKLLREHRKKYVRLRKSMSQVSIMQAEMNAIQPNLAIASKDVDEVLSEQDKVLKSEESIVNEKKKLADTIRNDCESELAEVSSFVEAALEMISSLLKSPTISLRLTTEALCFLKNIKADRVPDPTGATTKMVEDFWGPTKRLLGDPKFLESFQEFDKDNLNPKVMKPDMNPDKSKSTVTAADLLCRAIYRWIQSLDMYEKVARNIAPKRETLAKADSDFQESLEILTSKKEVLRVAQEKLKVIMNDLQDKKQRKAELENEVELCSRKLERAEQLITGFGNERENWSNKAQSLSSKYFQLTGDILLSVGVIAYLGPFPQEVRDDEIEIWKKKAKELQITFSDDFSLQKMLGDPILIQTWYMNGLLQDKDIANRWVKSMEKQNNLHVIKQSDKDFLRTLESCIQFGSPVLLENVGDTLDPVLEPLLQKQTFKQGGSVCIKLGESTIEYSKSFKMYITTRYNNPDFPPEISSKISLINFSITTNGLIDQLLGVIIARERPELEEERSQVVIQINENHKNIIDIQNKILDILYRSKGNILEDENAIKTLSSSKILANEITEKQSTSQSNKERIEENRNDYLDLAIYAVTLFFTSISLSNVNVMYQFSSTWFVSIFCTSIDLADKSDELQERLINIKNHFLKNLYVNTSRGLFEEDKLLYSFLLAVDLHVDPRFKESKIWNDFLANESTRSLEGISGVSSEYQNRLSMLCGTIDLCNEDLRAEDLDFFQSIWTHEDPCELAYSRYKEDAFKALTVTSTLRPDKVLSAIRKYVHKLFDSTFISQEQIDIGKSYSESTHATPIIFILGDFSMGYGGKRLRVISMGKGLEETAEEVIKDSIQRGSWVVLLNCHLNIYVKVLIKKAQIRISDFGFLLVPLSVKIALEELSTLKSNMIRSLVSNNELKKLFESSSDLYKKLVFLLTIIHGVINERRTYDQCGWSEKYIFGEQDFELCQTHLNSVFKSSNTMNESALGILRYLMSACSYGGRMEDEWDQKILDAIIEDILGNDVLQSEDYKIDPRGIYNMQHLIDFKSLHEYLMNLPTETCHDILRMGEATHWSKNVGKGKAFLNKLRLTQKFDEGNDGGTSEREDLFIQVRETLAGILSSLPEEFKTNESYNFSEDKILDIVLDQELQKYNTLLQIMRSTLESAIMCIDGSGILTSDISELLEEIEEDAVPSVWSEYTYPSLEGLSGFLEDLNLRTKFLRDWHCNGPPSVYWLTALFEPGDFLIAILYLHSLKTGVDFHELTLEVKFDDVSNEGILVKDLYLVGANWDPERSIIVESDRQNIYCKLPTIRLVPLGSTYVNEDQNKANIPMFQNSDKSGDENFVIDLDLPSEKSEEEWRLKGVAILCQKPLD</sequence>
<evidence type="ECO:0000256" key="8">
    <source>
        <dbReference type="ARBA" id="ARBA00023054"/>
    </source>
</evidence>
<evidence type="ECO:0000259" key="15">
    <source>
        <dbReference type="Pfam" id="PF08393"/>
    </source>
</evidence>
<dbReference type="Gene3D" id="1.20.920.20">
    <property type="match status" value="1"/>
</dbReference>
<dbReference type="FunFam" id="3.40.50.300:FF:000063">
    <property type="entry name" value="dynein heavy chain 6, axonemal"/>
    <property type="match status" value="1"/>
</dbReference>
<dbReference type="InterPro" id="IPR041589">
    <property type="entry name" value="DNAH3_AAA_lid_1"/>
</dbReference>
<feature type="domain" description="Dynein heavy chain AAA lid" evidence="22">
    <location>
        <begin position="2906"/>
        <end position="3039"/>
    </location>
</feature>
<comment type="subcellular location">
    <subcellularLocation>
        <location evidence="1">Cytoplasm</location>
        <location evidence="1">Cytoskeleton</location>
        <location evidence="1">Cilium axoneme</location>
    </subcellularLocation>
</comment>
<name>A0A7T8KBP7_CALRO</name>
<evidence type="ECO:0000259" key="22">
    <source>
        <dbReference type="Pfam" id="PF18198"/>
    </source>
</evidence>
<evidence type="ECO:0000256" key="5">
    <source>
        <dbReference type="ARBA" id="ARBA00022741"/>
    </source>
</evidence>
<reference evidence="25" key="1">
    <citation type="submission" date="2021-01" db="EMBL/GenBank/DDBJ databases">
        <title>Caligus Genome Assembly.</title>
        <authorList>
            <person name="Gallardo-Escarate C."/>
        </authorList>
    </citation>
    <scope>NUCLEOTIDE SEQUENCE [LARGE SCALE GENOMIC DNA]</scope>
</reference>
<dbReference type="InterPro" id="IPR043160">
    <property type="entry name" value="Dynein_C_barrel"/>
</dbReference>
<feature type="coiled-coil region" evidence="13">
    <location>
        <begin position="2231"/>
        <end position="2272"/>
    </location>
</feature>
<feature type="domain" description="Dynein heavy chain 3 AAA+ lid" evidence="21">
    <location>
        <begin position="1580"/>
        <end position="1680"/>
    </location>
</feature>
<dbReference type="Pfam" id="PF03028">
    <property type="entry name" value="Dynein_heavy"/>
    <property type="match status" value="1"/>
</dbReference>
<dbReference type="Gene3D" id="3.40.50.300">
    <property type="entry name" value="P-loop containing nucleotide triphosphate hydrolases"/>
    <property type="match status" value="5"/>
</dbReference>
<dbReference type="InterPro" id="IPR004273">
    <property type="entry name" value="Dynein_heavy_D6_P-loop"/>
</dbReference>
<evidence type="ECO:0000259" key="19">
    <source>
        <dbReference type="Pfam" id="PF12781"/>
    </source>
</evidence>
<feature type="domain" description="Dynein heavy chain C-terminal" evidence="23">
    <location>
        <begin position="3058"/>
        <end position="3344"/>
    </location>
</feature>
<dbReference type="Pfam" id="PF17852">
    <property type="entry name" value="Dynein_AAA_lid"/>
    <property type="match status" value="1"/>
</dbReference>
<dbReference type="Pfam" id="PF12775">
    <property type="entry name" value="AAA_7"/>
    <property type="match status" value="1"/>
</dbReference>
<dbReference type="InterPro" id="IPR035699">
    <property type="entry name" value="AAA_6"/>
</dbReference>
<keyword evidence="11" id="KW-0206">Cytoskeleton</keyword>
<dbReference type="InterPro" id="IPR035706">
    <property type="entry name" value="AAA_9"/>
</dbReference>
<evidence type="ECO:0000256" key="6">
    <source>
        <dbReference type="ARBA" id="ARBA00022840"/>
    </source>
</evidence>
<evidence type="ECO:0000256" key="4">
    <source>
        <dbReference type="ARBA" id="ARBA00022701"/>
    </source>
</evidence>
<feature type="domain" description="Dynein heavy chain ATP-binding dynein motor region" evidence="19">
    <location>
        <begin position="2366"/>
        <end position="2553"/>
    </location>
</feature>
<dbReference type="Pfam" id="PF12781">
    <property type="entry name" value="AAA_9"/>
    <property type="match status" value="1"/>
</dbReference>
<dbReference type="InterPro" id="IPR043157">
    <property type="entry name" value="Dynein_AAA1S"/>
</dbReference>
<evidence type="ECO:0000256" key="9">
    <source>
        <dbReference type="ARBA" id="ARBA00023069"/>
    </source>
</evidence>
<dbReference type="GO" id="GO:0051959">
    <property type="term" value="F:dynein light intermediate chain binding"/>
    <property type="evidence" value="ECO:0007669"/>
    <property type="project" value="InterPro"/>
</dbReference>
<dbReference type="InterPro" id="IPR013602">
    <property type="entry name" value="Dynein_heavy_linker"/>
</dbReference>
<dbReference type="Pfam" id="PF08393">
    <property type="entry name" value="DHC_N2"/>
    <property type="match status" value="1"/>
</dbReference>
<evidence type="ECO:0000259" key="23">
    <source>
        <dbReference type="Pfam" id="PF18199"/>
    </source>
</evidence>
<evidence type="ECO:0000256" key="3">
    <source>
        <dbReference type="ARBA" id="ARBA00022490"/>
    </source>
</evidence>
<dbReference type="GO" id="GO:0045505">
    <property type="term" value="F:dynein intermediate chain binding"/>
    <property type="evidence" value="ECO:0007669"/>
    <property type="project" value="InterPro"/>
</dbReference>
<dbReference type="FunFam" id="1.10.8.1220:FF:000001">
    <property type="entry name" value="Dynein axonemal heavy chain 5"/>
    <property type="match status" value="1"/>
</dbReference>
<dbReference type="GO" id="GO:0005524">
    <property type="term" value="F:ATP binding"/>
    <property type="evidence" value="ECO:0007669"/>
    <property type="project" value="UniProtKB-KW"/>
</dbReference>
<dbReference type="InterPro" id="IPR042222">
    <property type="entry name" value="Dynein_2_N"/>
</dbReference>
<dbReference type="Gene3D" id="6.10.140.1060">
    <property type="match status" value="1"/>
</dbReference>
<comment type="similarity">
    <text evidence="2">Belongs to the dynein heavy chain family.</text>
</comment>
<dbReference type="Gene3D" id="1.10.8.710">
    <property type="match status" value="1"/>
</dbReference>
<dbReference type="Pfam" id="PF12774">
    <property type="entry name" value="AAA_6"/>
    <property type="match status" value="1"/>
</dbReference>
<dbReference type="FunFam" id="1.20.140.100:FF:000004">
    <property type="entry name" value="Dynein axonemal heavy chain 6"/>
    <property type="match status" value="1"/>
</dbReference>
<feature type="non-terminal residue" evidence="24">
    <location>
        <position position="3349"/>
    </location>
</feature>
<dbReference type="GO" id="GO:0030286">
    <property type="term" value="C:dynein complex"/>
    <property type="evidence" value="ECO:0007669"/>
    <property type="project" value="UniProtKB-KW"/>
</dbReference>
<dbReference type="OrthoDB" id="447173at2759"/>
<gene>
    <name evidence="24" type="ORF">FKW44_005260</name>
</gene>